<organism evidence="1">
    <name type="scientific">marine sediment metagenome</name>
    <dbReference type="NCBI Taxonomy" id="412755"/>
    <lineage>
        <taxon>unclassified sequences</taxon>
        <taxon>metagenomes</taxon>
        <taxon>ecological metagenomes</taxon>
    </lineage>
</organism>
<dbReference type="AlphaFoldDB" id="A0A0F9ESH6"/>
<protein>
    <submittedName>
        <fullName evidence="1">Uncharacterized protein</fullName>
    </submittedName>
</protein>
<proteinExistence type="predicted"/>
<evidence type="ECO:0000313" key="1">
    <source>
        <dbReference type="EMBL" id="KKL47860.1"/>
    </source>
</evidence>
<dbReference type="EMBL" id="LAZR01033518">
    <property type="protein sequence ID" value="KKL47860.1"/>
    <property type="molecule type" value="Genomic_DNA"/>
</dbReference>
<sequence length="59" mass="7198">MEKINAFIATLYLGRYLLSMIEYFRLNIEYLRNSINFKTWKFFDLEHEKWPITGIDHGP</sequence>
<comment type="caution">
    <text evidence="1">The sequence shown here is derived from an EMBL/GenBank/DDBJ whole genome shotgun (WGS) entry which is preliminary data.</text>
</comment>
<reference evidence="1" key="1">
    <citation type="journal article" date="2015" name="Nature">
        <title>Complex archaea that bridge the gap between prokaryotes and eukaryotes.</title>
        <authorList>
            <person name="Spang A."/>
            <person name="Saw J.H."/>
            <person name="Jorgensen S.L."/>
            <person name="Zaremba-Niedzwiedzka K."/>
            <person name="Martijn J."/>
            <person name="Lind A.E."/>
            <person name="van Eijk R."/>
            <person name="Schleper C."/>
            <person name="Guy L."/>
            <person name="Ettema T.J."/>
        </authorList>
    </citation>
    <scope>NUCLEOTIDE SEQUENCE</scope>
</reference>
<name>A0A0F9ESH6_9ZZZZ</name>
<accession>A0A0F9ESH6</accession>
<gene>
    <name evidence="1" type="ORF">LCGC14_2331320</name>
</gene>